<dbReference type="AlphaFoldDB" id="A0AAW0RKF8"/>
<dbReference type="Proteomes" id="UP001397290">
    <property type="component" value="Unassembled WGS sequence"/>
</dbReference>
<evidence type="ECO:0000313" key="2">
    <source>
        <dbReference type="Proteomes" id="UP001397290"/>
    </source>
</evidence>
<organism evidence="1 2">
    <name type="scientific">Beauveria asiatica</name>
    <dbReference type="NCBI Taxonomy" id="1069075"/>
    <lineage>
        <taxon>Eukaryota</taxon>
        <taxon>Fungi</taxon>
        <taxon>Dikarya</taxon>
        <taxon>Ascomycota</taxon>
        <taxon>Pezizomycotina</taxon>
        <taxon>Sordariomycetes</taxon>
        <taxon>Hypocreomycetidae</taxon>
        <taxon>Hypocreales</taxon>
        <taxon>Cordycipitaceae</taxon>
        <taxon>Beauveria</taxon>
    </lineage>
</organism>
<evidence type="ECO:0000313" key="1">
    <source>
        <dbReference type="EMBL" id="KAK8142431.1"/>
    </source>
</evidence>
<gene>
    <name evidence="1" type="ORF">G3M48_008775</name>
</gene>
<protein>
    <submittedName>
        <fullName evidence="1">Uncharacterized protein</fullName>
    </submittedName>
</protein>
<proteinExistence type="predicted"/>
<reference evidence="1 2" key="1">
    <citation type="submission" date="2020-02" db="EMBL/GenBank/DDBJ databases">
        <title>Comparative genomics of the hypocrealean fungal genus Beauvera.</title>
        <authorList>
            <person name="Showalter D.N."/>
            <person name="Bushley K.E."/>
            <person name="Rehner S.A."/>
        </authorList>
    </citation>
    <scope>NUCLEOTIDE SEQUENCE [LARGE SCALE GENOMIC DNA]</scope>
    <source>
        <strain evidence="1 2">ARSEF4384</strain>
    </source>
</reference>
<accession>A0AAW0RKF8</accession>
<comment type="caution">
    <text evidence="1">The sequence shown here is derived from an EMBL/GenBank/DDBJ whole genome shotgun (WGS) entry which is preliminary data.</text>
</comment>
<dbReference type="EMBL" id="JAAHCF010000676">
    <property type="protein sequence ID" value="KAK8142431.1"/>
    <property type="molecule type" value="Genomic_DNA"/>
</dbReference>
<keyword evidence="2" id="KW-1185">Reference proteome</keyword>
<sequence length="128" mass="14901">MAGLARNEERSKKENCFQARDSNPVLLVPFGHGSAGLPRSRLPPQLRRVSARYATTTPAWVEEWRFIFRYKPSFAVSTTLNIRRAEFMHMPQRNVVSHNRRKVKDLQVHLLNTLERYHTAALKESRTT</sequence>
<name>A0AAW0RKF8_9HYPO</name>